<protein>
    <submittedName>
        <fullName evidence="2">Uncharacterized protein</fullName>
    </submittedName>
</protein>
<proteinExistence type="predicted"/>
<evidence type="ECO:0000313" key="3">
    <source>
        <dbReference type="Proteomes" id="UP000177309"/>
    </source>
</evidence>
<keyword evidence="1" id="KW-0472">Membrane</keyword>
<feature type="transmembrane region" description="Helical" evidence="1">
    <location>
        <begin position="115"/>
        <end position="134"/>
    </location>
</feature>
<reference evidence="2 3" key="1">
    <citation type="journal article" date="2016" name="Nat. Commun.">
        <title>Thousands of microbial genomes shed light on interconnected biogeochemical processes in an aquifer system.</title>
        <authorList>
            <person name="Anantharaman K."/>
            <person name="Brown C.T."/>
            <person name="Hug L.A."/>
            <person name="Sharon I."/>
            <person name="Castelle C.J."/>
            <person name="Probst A.J."/>
            <person name="Thomas B.C."/>
            <person name="Singh A."/>
            <person name="Wilkins M.J."/>
            <person name="Karaoz U."/>
            <person name="Brodie E.L."/>
            <person name="Williams K.H."/>
            <person name="Hubbard S.S."/>
            <person name="Banfield J.F."/>
        </authorList>
    </citation>
    <scope>NUCLEOTIDE SEQUENCE [LARGE SCALE GENOMIC DNA]</scope>
</reference>
<evidence type="ECO:0000313" key="2">
    <source>
        <dbReference type="EMBL" id="OGC33408.1"/>
    </source>
</evidence>
<feature type="transmembrane region" description="Helical" evidence="1">
    <location>
        <begin position="51"/>
        <end position="70"/>
    </location>
</feature>
<organism evidence="2 3">
    <name type="scientific">candidate division WOR-1 bacterium RIFOXYC2_FULL_41_25</name>
    <dbReference type="NCBI Taxonomy" id="1802586"/>
    <lineage>
        <taxon>Bacteria</taxon>
        <taxon>Bacillati</taxon>
        <taxon>Saganbacteria</taxon>
    </lineage>
</organism>
<gene>
    <name evidence="2" type="ORF">A2462_06610</name>
</gene>
<comment type="caution">
    <text evidence="2">The sequence shown here is derived from an EMBL/GenBank/DDBJ whole genome shotgun (WGS) entry which is preliminary data.</text>
</comment>
<feature type="transmembrane region" description="Helical" evidence="1">
    <location>
        <begin position="21"/>
        <end position="45"/>
    </location>
</feature>
<keyword evidence="1" id="KW-0812">Transmembrane</keyword>
<dbReference type="Proteomes" id="UP000177309">
    <property type="component" value="Unassembled WGS sequence"/>
</dbReference>
<dbReference type="EMBL" id="MEUI01000035">
    <property type="protein sequence ID" value="OGC33408.1"/>
    <property type="molecule type" value="Genomic_DNA"/>
</dbReference>
<sequence length="138" mass="15693">MSENKCLNCGQKKNCQDSFTAWVFFVIGLVATLAIRLVTVLININPLYGKVAWYIGVVGFLIFFINKFNVNSALAKIIDQKDLINKAKTKQPLSDEEYGLISTILCNSRSEKERINYFFIFAVSALAFVLAIYFDFLR</sequence>
<accession>A0A1F4TL12</accession>
<keyword evidence="1" id="KW-1133">Transmembrane helix</keyword>
<name>A0A1F4TL12_UNCSA</name>
<evidence type="ECO:0000256" key="1">
    <source>
        <dbReference type="SAM" id="Phobius"/>
    </source>
</evidence>
<dbReference type="AlphaFoldDB" id="A0A1F4TL12"/>